<protein>
    <submittedName>
        <fullName evidence="3">DUF4397 domain-containing protein</fullName>
    </submittedName>
</protein>
<dbReference type="EMBL" id="VJVZ01000021">
    <property type="protein sequence ID" value="TRW21110.1"/>
    <property type="molecule type" value="Genomic_DNA"/>
</dbReference>
<gene>
    <name evidence="3" type="ORF">FMM05_20515</name>
</gene>
<feature type="domain" description="DUF4397" evidence="2">
    <location>
        <begin position="44"/>
        <end position="153"/>
    </location>
</feature>
<comment type="caution">
    <text evidence="3">The sequence shown here is derived from an EMBL/GenBank/DDBJ whole genome shotgun (WGS) entry which is preliminary data.</text>
</comment>
<dbReference type="RefSeq" id="WP_143375303.1">
    <property type="nucleotide sequence ID" value="NZ_VJVZ01000021.1"/>
</dbReference>
<proteinExistence type="predicted"/>
<evidence type="ECO:0000259" key="2">
    <source>
        <dbReference type="Pfam" id="PF14344"/>
    </source>
</evidence>
<dbReference type="Proteomes" id="UP000320643">
    <property type="component" value="Unassembled WGS sequence"/>
</dbReference>
<sequence>MKLNFLSKLALGIGALLSFASCDLDDDVNNNYTPLVPDTAYGVIANASPNSGDLYFYADANLINNSALNFGSANGYYNFYTGDRVLTVKNDAGTTLATSNITLTAGQYFSAFAVNTFEDIELVTYQDSLEYPAANHAYVRFINLSPDSEGVTVTTTSQNFATGLEFKAATDFIDVTSGSHAFTFTDTATVETLFTTATYDLYPGSIYTIYTKGFVTPPTGSNDTFSTELLRNY</sequence>
<feature type="chain" id="PRO_5022185123" evidence="1">
    <location>
        <begin position="21"/>
        <end position="233"/>
    </location>
</feature>
<evidence type="ECO:0000313" key="4">
    <source>
        <dbReference type="Proteomes" id="UP000320643"/>
    </source>
</evidence>
<dbReference type="AlphaFoldDB" id="A0A552USH7"/>
<organism evidence="3 4">
    <name type="scientific">Flavobacterium zepuense</name>
    <dbReference type="NCBI Taxonomy" id="2593302"/>
    <lineage>
        <taxon>Bacteria</taxon>
        <taxon>Pseudomonadati</taxon>
        <taxon>Bacteroidota</taxon>
        <taxon>Flavobacteriia</taxon>
        <taxon>Flavobacteriales</taxon>
        <taxon>Flavobacteriaceae</taxon>
        <taxon>Flavobacterium</taxon>
    </lineage>
</organism>
<accession>A0A552USH7</accession>
<reference evidence="3 4" key="1">
    <citation type="submission" date="2019-07" db="EMBL/GenBank/DDBJ databases">
        <title>Flavobacterium sp. nov., isolated from glacier ice.</title>
        <authorList>
            <person name="Liu Q."/>
            <person name="Xin Y.-H."/>
        </authorList>
    </citation>
    <scope>NUCLEOTIDE SEQUENCE [LARGE SCALE GENOMIC DNA]</scope>
    <source>
        <strain evidence="3 4">ZT4R6</strain>
    </source>
</reference>
<dbReference type="InterPro" id="IPR025510">
    <property type="entry name" value="DUF4397"/>
</dbReference>
<dbReference type="Pfam" id="PF14344">
    <property type="entry name" value="DUF4397"/>
    <property type="match status" value="1"/>
</dbReference>
<evidence type="ECO:0000256" key="1">
    <source>
        <dbReference type="SAM" id="SignalP"/>
    </source>
</evidence>
<dbReference type="OrthoDB" id="9792011at2"/>
<name>A0A552USH7_9FLAO</name>
<keyword evidence="4" id="KW-1185">Reference proteome</keyword>
<keyword evidence="1" id="KW-0732">Signal</keyword>
<dbReference type="PROSITE" id="PS51257">
    <property type="entry name" value="PROKAR_LIPOPROTEIN"/>
    <property type="match status" value="1"/>
</dbReference>
<feature type="signal peptide" evidence="1">
    <location>
        <begin position="1"/>
        <end position="20"/>
    </location>
</feature>
<evidence type="ECO:0000313" key="3">
    <source>
        <dbReference type="EMBL" id="TRW21110.1"/>
    </source>
</evidence>